<comment type="similarity">
    <text evidence="11">Belongs to the tRNA nucleotidyltransferase/poly(A) polymerase family. Bacterial CCA-adding enzyme type 3 subfamily.</text>
</comment>
<comment type="function">
    <text evidence="11">Catalyzes the addition and repair of the essential 3'-terminal CCA sequence in tRNAs without using a nucleic acid template. Adds these three nucleotides in the order of C, C, and A to the tRNA nucleotide-73, using CTP and ATP as substrates and producing inorganic pyrophosphate. tRNA 3'-terminal CCA addition is required both for tRNA processing and repair. Also involved in tRNA surveillance by mediating tandem CCA addition to generate a CCACCA at the 3' terminus of unstable tRNAs. While stable tRNAs receive only 3'-terminal CCA, unstable tRNAs are marked with CCACCA and rapidly degraded.</text>
</comment>
<feature type="domain" description="Poly A polymerase head" evidence="12">
    <location>
        <begin position="27"/>
        <end position="149"/>
    </location>
</feature>
<evidence type="ECO:0000256" key="9">
    <source>
        <dbReference type="ARBA" id="ARBA00022842"/>
    </source>
</evidence>
<dbReference type="InterPro" id="IPR050264">
    <property type="entry name" value="Bact_CCA-adding_enz_type3_sf"/>
</dbReference>
<evidence type="ECO:0000256" key="7">
    <source>
        <dbReference type="ARBA" id="ARBA00022800"/>
    </source>
</evidence>
<feature type="binding site" evidence="11">
    <location>
        <position position="168"/>
    </location>
    <ligand>
        <name>ATP</name>
        <dbReference type="ChEBI" id="CHEBI:30616"/>
    </ligand>
</feature>
<evidence type="ECO:0000256" key="10">
    <source>
        <dbReference type="ARBA" id="ARBA00022884"/>
    </source>
</evidence>
<comment type="caution">
    <text evidence="15">The sequence shown here is derived from an EMBL/GenBank/DDBJ whole genome shotgun (WGS) entry which is preliminary data.</text>
</comment>
<keyword evidence="3 11" id="KW-0819">tRNA processing</keyword>
<evidence type="ECO:0000256" key="8">
    <source>
        <dbReference type="ARBA" id="ARBA00022840"/>
    </source>
</evidence>
<feature type="binding site" evidence="11">
    <location>
        <position position="45"/>
    </location>
    <ligand>
        <name>Mg(2+)</name>
        <dbReference type="ChEBI" id="CHEBI:18420"/>
    </ligand>
</feature>
<feature type="binding site" evidence="11">
    <location>
        <position position="171"/>
    </location>
    <ligand>
        <name>CTP</name>
        <dbReference type="ChEBI" id="CHEBI:37563"/>
    </ligand>
</feature>
<dbReference type="Gene3D" id="1.10.246.80">
    <property type="match status" value="1"/>
</dbReference>
<dbReference type="Pfam" id="PF13735">
    <property type="entry name" value="tRNA_NucTran2_2"/>
    <property type="match status" value="1"/>
</dbReference>
<dbReference type="InterPro" id="IPR032828">
    <property type="entry name" value="PolyA_RNA-bd"/>
</dbReference>
<dbReference type="Gene3D" id="1.10.110.30">
    <property type="match status" value="1"/>
</dbReference>
<dbReference type="Proteomes" id="UP000028401">
    <property type="component" value="Unassembled WGS sequence"/>
</dbReference>
<feature type="binding site" evidence="11">
    <location>
        <position position="119"/>
    </location>
    <ligand>
        <name>CTP</name>
        <dbReference type="ChEBI" id="CHEBI:37563"/>
    </ligand>
</feature>
<dbReference type="Gene3D" id="1.20.58.560">
    <property type="match status" value="1"/>
</dbReference>
<dbReference type="PATRIC" id="fig|1415168.3.peg.801"/>
<feature type="binding site" evidence="11">
    <location>
        <position position="165"/>
    </location>
    <ligand>
        <name>ATP</name>
        <dbReference type="ChEBI" id="CHEBI:30616"/>
    </ligand>
</feature>
<feature type="binding site" evidence="11">
    <location>
        <position position="35"/>
    </location>
    <ligand>
        <name>ATP</name>
        <dbReference type="ChEBI" id="CHEBI:30616"/>
    </ligand>
</feature>
<dbReference type="InterPro" id="IPR002646">
    <property type="entry name" value="PolA_pol_head_dom"/>
</dbReference>
<evidence type="ECO:0000313" key="16">
    <source>
        <dbReference type="Proteomes" id="UP000028401"/>
    </source>
</evidence>
<comment type="subunit">
    <text evidence="11">Homodimer.</text>
</comment>
<dbReference type="PANTHER" id="PTHR46173">
    <property type="entry name" value="CCA TRNA NUCLEOTIDYLTRANSFERASE 1, MITOCHONDRIAL"/>
    <property type="match status" value="1"/>
</dbReference>
<keyword evidence="4 11" id="KW-0548">Nucleotidyltransferase</keyword>
<dbReference type="NCBIfam" id="NF009814">
    <property type="entry name" value="PRK13299.1"/>
    <property type="match status" value="1"/>
</dbReference>
<accession>A0A084ACP8</accession>
<keyword evidence="7 11" id="KW-0692">RNA repair</keyword>
<feature type="binding site" evidence="11">
    <location>
        <position position="165"/>
    </location>
    <ligand>
        <name>CTP</name>
        <dbReference type="ChEBI" id="CHEBI:37563"/>
    </ligand>
</feature>
<dbReference type="Gene3D" id="3.30.460.10">
    <property type="entry name" value="Beta Polymerase, domain 2"/>
    <property type="match status" value="1"/>
</dbReference>
<dbReference type="GO" id="GO:0042245">
    <property type="term" value="P:RNA repair"/>
    <property type="evidence" value="ECO:0007669"/>
    <property type="project" value="UniProtKB-KW"/>
</dbReference>
<dbReference type="GO" id="GO:0004810">
    <property type="term" value="F:CCA tRNA nucleotidyltransferase activity"/>
    <property type="evidence" value="ECO:0007669"/>
    <property type="project" value="UniProtKB-UniRule"/>
</dbReference>
<comment type="catalytic activity">
    <reaction evidence="11">
        <text>a tRNA with a 3' CCA end + 2 CTP + ATP = a tRNA with a 3' CCACCA end + 3 diphosphate</text>
        <dbReference type="Rhea" id="RHEA:76235"/>
        <dbReference type="Rhea" id="RHEA-COMP:10468"/>
        <dbReference type="Rhea" id="RHEA-COMP:18655"/>
        <dbReference type="ChEBI" id="CHEBI:30616"/>
        <dbReference type="ChEBI" id="CHEBI:33019"/>
        <dbReference type="ChEBI" id="CHEBI:37563"/>
        <dbReference type="ChEBI" id="CHEBI:83071"/>
        <dbReference type="ChEBI" id="CHEBI:195187"/>
    </reaction>
</comment>
<evidence type="ECO:0000256" key="11">
    <source>
        <dbReference type="HAMAP-Rule" id="MF_01263"/>
    </source>
</evidence>
<evidence type="ECO:0000259" key="14">
    <source>
        <dbReference type="Pfam" id="PF13735"/>
    </source>
</evidence>
<evidence type="ECO:0000256" key="4">
    <source>
        <dbReference type="ARBA" id="ARBA00022695"/>
    </source>
</evidence>
<evidence type="ECO:0000256" key="1">
    <source>
        <dbReference type="ARBA" id="ARBA00001946"/>
    </source>
</evidence>
<feature type="binding site" evidence="11">
    <location>
        <position position="119"/>
    </location>
    <ligand>
        <name>ATP</name>
        <dbReference type="ChEBI" id="CHEBI:30616"/>
    </ligand>
</feature>
<dbReference type="SMR" id="A0A084ACP8"/>
<evidence type="ECO:0000256" key="5">
    <source>
        <dbReference type="ARBA" id="ARBA00022723"/>
    </source>
</evidence>
<evidence type="ECO:0000313" key="15">
    <source>
        <dbReference type="EMBL" id="KEY63077.1"/>
    </source>
</evidence>
<evidence type="ECO:0000256" key="6">
    <source>
        <dbReference type="ARBA" id="ARBA00022741"/>
    </source>
</evidence>
<gene>
    <name evidence="11" type="primary">cca</name>
    <name evidence="15" type="ORF">U725_00756</name>
</gene>
<feature type="domain" description="tRNA nucleotidyltransferase/poly(A) polymerase RNA and SrmB- binding" evidence="13">
    <location>
        <begin position="177"/>
        <end position="235"/>
    </location>
</feature>
<dbReference type="EC" id="2.7.7.72" evidence="11"/>
<dbReference type="CDD" id="cd05398">
    <property type="entry name" value="NT_ClassII-CCAase"/>
    <property type="match status" value="1"/>
</dbReference>
<comment type="cofactor">
    <cofactor evidence="1 11">
        <name>Mg(2+)</name>
        <dbReference type="ChEBI" id="CHEBI:18420"/>
    </cofactor>
</comment>
<dbReference type="PANTHER" id="PTHR46173:SF1">
    <property type="entry name" value="CCA TRNA NUCLEOTIDYLTRANSFERASE 1, MITOCHONDRIAL"/>
    <property type="match status" value="1"/>
</dbReference>
<name>A0A084ACP8_LACLC</name>
<evidence type="ECO:0000259" key="13">
    <source>
        <dbReference type="Pfam" id="PF12627"/>
    </source>
</evidence>
<dbReference type="GO" id="GO:0160016">
    <property type="term" value="F:CCACCA tRNA nucleotidyltransferase activity"/>
    <property type="evidence" value="ECO:0007669"/>
    <property type="project" value="RHEA"/>
</dbReference>
<protein>
    <recommendedName>
        <fullName evidence="11">CCA-adding enzyme</fullName>
        <ecNumber evidence="11">2.7.7.72</ecNumber>
    </recommendedName>
    <alternativeName>
        <fullName evidence="11">CCA tRNA nucleotidyltransferase</fullName>
    </alternativeName>
    <alternativeName>
        <fullName evidence="11">tRNA CCA-pyrophosphorylase</fullName>
    </alternativeName>
    <alternativeName>
        <fullName evidence="11">tRNA adenylyl-/cytidylyl- transferase</fullName>
    </alternativeName>
    <alternativeName>
        <fullName evidence="11">tRNA nucleotidyltransferase</fullName>
    </alternativeName>
    <alternativeName>
        <fullName evidence="11">tRNA-NT</fullName>
    </alternativeName>
</protein>
<dbReference type="GO" id="GO:0001680">
    <property type="term" value="P:tRNA 3'-terminal CCA addition"/>
    <property type="evidence" value="ECO:0007669"/>
    <property type="project" value="UniProtKB-UniRule"/>
</dbReference>
<dbReference type="GO" id="GO:0005524">
    <property type="term" value="F:ATP binding"/>
    <property type="evidence" value="ECO:0007669"/>
    <property type="project" value="UniProtKB-UniRule"/>
</dbReference>
<dbReference type="SUPFAM" id="SSF81891">
    <property type="entry name" value="Poly A polymerase C-terminal region-like"/>
    <property type="match status" value="1"/>
</dbReference>
<keyword evidence="2 11" id="KW-0808">Transferase</keyword>
<feature type="domain" description="CCA-adding enzyme C-terminal" evidence="14">
    <location>
        <begin position="251"/>
        <end position="393"/>
    </location>
</feature>
<feature type="binding site" evidence="11">
    <location>
        <position position="32"/>
    </location>
    <ligand>
        <name>CTP</name>
        <dbReference type="ChEBI" id="CHEBI:37563"/>
    </ligand>
</feature>
<sequence>MKLEKLPEEFVQAQPVLEKISEHGFEAYFVGGSVRDVLLGREIHDVDIATSAYPEEIKDIFPYTIDVGIEHGTVLVLAGKSEAEHYEITTFRTESKYTDYRRPDHVDFVRDLREDLKRRDFTVNAFACDFEGQIIDLFDGLTDLKERRLTAVGSALERFNEDALRIMRAMRFASTLDFKIEEKTFSAMRERSHLLEKISVERIFIELDKLLLGSEWRNGLTLLIESEAWKYLPDFQDLALKKVLTELSVDFHFKNSEQAWAALLTRFSNIDVKAFLRKWKVSNEFSKYVADLVSAYELENWDLVSLYHFGLEKALLVDELKIAFGRDIDRERAVFINDQLQIHDKSEIVIAGKDLMDEFSLKPGPELGKILKTIEEKIVKNELKNEQIAILTEVKKMLELEK</sequence>
<feature type="binding site" evidence="11">
    <location>
        <position position="35"/>
    </location>
    <ligand>
        <name>CTP</name>
        <dbReference type="ChEBI" id="CHEBI:37563"/>
    </ligand>
</feature>
<keyword evidence="9 11" id="KW-0460">Magnesium</keyword>
<feature type="binding site" evidence="11">
    <location>
        <position position="168"/>
    </location>
    <ligand>
        <name>CTP</name>
        <dbReference type="ChEBI" id="CHEBI:37563"/>
    </ligand>
</feature>
<proteinExistence type="inferred from homology"/>
<dbReference type="RefSeq" id="WP_011834887.1">
    <property type="nucleotide sequence ID" value="NZ_AZSI01000014.1"/>
</dbReference>
<keyword evidence="5 11" id="KW-0479">Metal-binding</keyword>
<dbReference type="Pfam" id="PF12627">
    <property type="entry name" value="PolyA_pol_RNAbd"/>
    <property type="match status" value="1"/>
</dbReference>
<keyword evidence="6 11" id="KW-0547">Nucleotide-binding</keyword>
<evidence type="ECO:0000259" key="12">
    <source>
        <dbReference type="Pfam" id="PF01743"/>
    </source>
</evidence>
<dbReference type="AlphaFoldDB" id="A0A084ACP8"/>
<evidence type="ECO:0000256" key="3">
    <source>
        <dbReference type="ARBA" id="ARBA00022694"/>
    </source>
</evidence>
<feature type="binding site" evidence="11">
    <location>
        <position position="171"/>
    </location>
    <ligand>
        <name>ATP</name>
        <dbReference type="ChEBI" id="CHEBI:30616"/>
    </ligand>
</feature>
<dbReference type="Pfam" id="PF01743">
    <property type="entry name" value="PolyA_pol"/>
    <property type="match status" value="1"/>
</dbReference>
<keyword evidence="10 11" id="KW-0694">RNA-binding</keyword>
<dbReference type="SUPFAM" id="SSF81301">
    <property type="entry name" value="Nucleotidyltransferase"/>
    <property type="match status" value="1"/>
</dbReference>
<feature type="binding site" evidence="11">
    <location>
        <position position="32"/>
    </location>
    <ligand>
        <name>ATP</name>
        <dbReference type="ChEBI" id="CHEBI:30616"/>
    </ligand>
</feature>
<comment type="catalytic activity">
    <reaction evidence="11">
        <text>a tRNA precursor + 2 CTP + ATP = a tRNA with a 3' CCA end + 3 diphosphate</text>
        <dbReference type="Rhea" id="RHEA:14433"/>
        <dbReference type="Rhea" id="RHEA-COMP:10465"/>
        <dbReference type="Rhea" id="RHEA-COMP:10468"/>
        <dbReference type="ChEBI" id="CHEBI:30616"/>
        <dbReference type="ChEBI" id="CHEBI:33019"/>
        <dbReference type="ChEBI" id="CHEBI:37563"/>
        <dbReference type="ChEBI" id="CHEBI:74896"/>
        <dbReference type="ChEBI" id="CHEBI:83071"/>
        <dbReference type="EC" id="2.7.7.72"/>
    </reaction>
</comment>
<dbReference type="GO" id="GO:0000287">
    <property type="term" value="F:magnesium ion binding"/>
    <property type="evidence" value="ECO:0007669"/>
    <property type="project" value="UniProtKB-UniRule"/>
</dbReference>
<keyword evidence="8 11" id="KW-0067">ATP-binding</keyword>
<dbReference type="HAMAP" id="MF_01263">
    <property type="entry name" value="CCA_bact_type3"/>
    <property type="match status" value="1"/>
</dbReference>
<reference evidence="15 16" key="1">
    <citation type="submission" date="2014-06" db="EMBL/GenBank/DDBJ databases">
        <title>Draft genome sequence of the putrescine producing strain Lactococcus lactis subsp cremoris GE214.</title>
        <authorList>
            <person name="Ladero V."/>
            <person name="Linares D.M."/>
            <person name="del Rio B."/>
            <person name="Mayo B."/>
            <person name="Martin M.C."/>
            <person name="Fernandez M."/>
            <person name="Alvarez M.A."/>
        </authorList>
    </citation>
    <scope>NUCLEOTIDE SEQUENCE [LARGE SCALE GENOMIC DNA]</scope>
    <source>
        <strain evidence="15 16">GE214</strain>
    </source>
</reference>
<feature type="binding site" evidence="11">
    <location>
        <position position="162"/>
    </location>
    <ligand>
        <name>CTP</name>
        <dbReference type="ChEBI" id="CHEBI:37563"/>
    </ligand>
</feature>
<organism evidence="15 16">
    <name type="scientific">Lactococcus cremoris subsp. cremoris GE214</name>
    <dbReference type="NCBI Taxonomy" id="1415168"/>
    <lineage>
        <taxon>Bacteria</taxon>
        <taxon>Bacillati</taxon>
        <taxon>Bacillota</taxon>
        <taxon>Bacilli</taxon>
        <taxon>Lactobacillales</taxon>
        <taxon>Streptococcaceae</taxon>
        <taxon>Lactococcus</taxon>
        <taxon>Lactococcus cremoris subsp. cremoris</taxon>
    </lineage>
</organism>
<evidence type="ECO:0000256" key="2">
    <source>
        <dbReference type="ARBA" id="ARBA00022679"/>
    </source>
</evidence>
<dbReference type="InterPro" id="IPR023068">
    <property type="entry name" value="CCA-adding_enz_firmicutes"/>
</dbReference>
<dbReference type="InterPro" id="IPR032810">
    <property type="entry name" value="CCA-adding_enz_C"/>
</dbReference>
<feature type="binding site" evidence="11">
    <location>
        <position position="162"/>
    </location>
    <ligand>
        <name>ATP</name>
        <dbReference type="ChEBI" id="CHEBI:30616"/>
    </ligand>
</feature>
<dbReference type="InterPro" id="IPR043519">
    <property type="entry name" value="NT_sf"/>
</dbReference>
<comment type="miscellaneous">
    <text evidence="11">A single active site specifically recognizes both ATP and CTP and is responsible for their addition.</text>
</comment>
<feature type="binding site" evidence="11">
    <location>
        <position position="47"/>
    </location>
    <ligand>
        <name>Mg(2+)</name>
        <dbReference type="ChEBI" id="CHEBI:18420"/>
    </ligand>
</feature>
<dbReference type="GO" id="GO:0000049">
    <property type="term" value="F:tRNA binding"/>
    <property type="evidence" value="ECO:0007669"/>
    <property type="project" value="UniProtKB-UniRule"/>
</dbReference>
<dbReference type="EMBL" id="AZSI01000014">
    <property type="protein sequence ID" value="KEY63077.1"/>
    <property type="molecule type" value="Genomic_DNA"/>
</dbReference>